<keyword evidence="1" id="KW-1133">Transmembrane helix</keyword>
<dbReference type="AlphaFoldDB" id="A0AAU7VKR3"/>
<organism evidence="2">
    <name type="scientific">Proteinivorax tanatarense</name>
    <dbReference type="NCBI Taxonomy" id="1260629"/>
    <lineage>
        <taxon>Bacteria</taxon>
        <taxon>Bacillati</taxon>
        <taxon>Bacillota</taxon>
        <taxon>Clostridia</taxon>
        <taxon>Eubacteriales</taxon>
        <taxon>Proteinivoracaceae</taxon>
        <taxon>Proteinivorax</taxon>
    </lineage>
</organism>
<sequence length="151" mass="17141">MEITEIVGLKEYTIRVNNLKLIEKSFLQAITFLTFFYVLVLYMASILLTLPLKEGQLDTKALVSGGVLYFLFFLLVNLVNYKFSKKDKNIGYLFFVVLHINNVFGFIPWIAIPSTLLNGSPGDVVVTVVIYSVLCMCAYCSITNFRKGWLS</sequence>
<keyword evidence="1" id="KW-0812">Transmembrane</keyword>
<dbReference type="RefSeq" id="WP_350343394.1">
    <property type="nucleotide sequence ID" value="NZ_CP158367.1"/>
</dbReference>
<reference evidence="2" key="2">
    <citation type="submission" date="2024-06" db="EMBL/GenBank/DDBJ databases">
        <authorList>
            <person name="Petrova K.O."/>
            <person name="Toshchakov S.V."/>
            <person name="Boltjanskaja Y.V."/>
            <person name="Kevbrin V."/>
        </authorList>
    </citation>
    <scope>NUCLEOTIDE SEQUENCE</scope>
    <source>
        <strain evidence="2">Z-910T</strain>
    </source>
</reference>
<reference evidence="2" key="1">
    <citation type="journal article" date="2013" name="Extremophiles">
        <title>Proteinivorax tanatarense gen. nov., sp. nov., an anaerobic, haloalkaliphilic, proteolytic bacterium isolated from a decaying algal bloom, and proposal of Proteinivoraceae fam. nov.</title>
        <authorList>
            <person name="Kevbrin V."/>
            <person name="Boltyanskaya Y."/>
            <person name="Zhilina T."/>
            <person name="Kolganova T."/>
            <person name="Lavrentjeva E."/>
            <person name="Kuznetsov B."/>
        </authorList>
    </citation>
    <scope>NUCLEOTIDE SEQUENCE</scope>
    <source>
        <strain evidence="2">Z-910T</strain>
    </source>
</reference>
<evidence type="ECO:0000256" key="1">
    <source>
        <dbReference type="SAM" id="Phobius"/>
    </source>
</evidence>
<name>A0AAU7VKR3_9FIRM</name>
<feature type="transmembrane region" description="Helical" evidence="1">
    <location>
        <begin position="91"/>
        <end position="112"/>
    </location>
</feature>
<protein>
    <submittedName>
        <fullName evidence="2">Uncharacterized protein</fullName>
    </submittedName>
</protein>
<keyword evidence="1" id="KW-0472">Membrane</keyword>
<dbReference type="EMBL" id="CP158367">
    <property type="protein sequence ID" value="XBX74643.1"/>
    <property type="molecule type" value="Genomic_DNA"/>
</dbReference>
<feature type="transmembrane region" description="Helical" evidence="1">
    <location>
        <begin position="124"/>
        <end position="145"/>
    </location>
</feature>
<feature type="transmembrane region" description="Helical" evidence="1">
    <location>
        <begin position="61"/>
        <end position="79"/>
    </location>
</feature>
<feature type="transmembrane region" description="Helical" evidence="1">
    <location>
        <begin position="25"/>
        <end position="49"/>
    </location>
</feature>
<gene>
    <name evidence="2" type="ORF">PRVXT_002701</name>
</gene>
<proteinExistence type="predicted"/>
<accession>A0AAU7VKR3</accession>
<evidence type="ECO:0000313" key="2">
    <source>
        <dbReference type="EMBL" id="XBX74643.1"/>
    </source>
</evidence>